<keyword evidence="9" id="KW-1185">Reference proteome</keyword>
<evidence type="ECO:0000256" key="4">
    <source>
        <dbReference type="PROSITE-ProRule" id="PRU00146"/>
    </source>
</evidence>
<feature type="region of interest" description="Disordered" evidence="6">
    <location>
        <begin position="355"/>
        <end position="413"/>
    </location>
</feature>
<feature type="compositionally biased region" description="Polar residues" evidence="6">
    <location>
        <begin position="401"/>
        <end position="410"/>
    </location>
</feature>
<evidence type="ECO:0000256" key="3">
    <source>
        <dbReference type="ARBA" id="ARBA00022833"/>
    </source>
</evidence>
<feature type="compositionally biased region" description="Polar residues" evidence="6">
    <location>
        <begin position="1"/>
        <end position="13"/>
    </location>
</feature>
<dbReference type="Gene3D" id="3.30.40.10">
    <property type="entry name" value="Zinc/RING finger domain, C3HC4 (zinc finger)"/>
    <property type="match status" value="2"/>
</dbReference>
<feature type="domain" description="PHD-type" evidence="7">
    <location>
        <begin position="290"/>
        <end position="350"/>
    </location>
</feature>
<keyword evidence="1" id="KW-0479">Metal-binding</keyword>
<dbReference type="InterPro" id="IPR001965">
    <property type="entry name" value="Znf_PHD"/>
</dbReference>
<dbReference type="Proteomes" id="UP000001449">
    <property type="component" value="Chromosome 6"/>
</dbReference>
<dbReference type="GeneID" id="7446368"/>
<dbReference type="SMART" id="SM00249">
    <property type="entry name" value="PHD"/>
    <property type="match status" value="2"/>
</dbReference>
<dbReference type="PROSITE" id="PS50016">
    <property type="entry name" value="ZF_PHD_2"/>
    <property type="match status" value="2"/>
</dbReference>
<feature type="compositionally biased region" description="Basic and acidic residues" evidence="6">
    <location>
        <begin position="387"/>
        <end position="397"/>
    </location>
</feature>
<proteinExistence type="predicted"/>
<dbReference type="InParanoid" id="B8C4S2"/>
<evidence type="ECO:0000256" key="6">
    <source>
        <dbReference type="SAM" id="MobiDB-lite"/>
    </source>
</evidence>
<dbReference type="AlphaFoldDB" id="B8C4S2"/>
<dbReference type="InterPro" id="IPR013083">
    <property type="entry name" value="Znf_RING/FYVE/PHD"/>
</dbReference>
<dbReference type="InterPro" id="IPR019787">
    <property type="entry name" value="Znf_PHD-finger"/>
</dbReference>
<evidence type="ECO:0000256" key="5">
    <source>
        <dbReference type="SAM" id="Coils"/>
    </source>
</evidence>
<reference evidence="8 9" key="2">
    <citation type="journal article" date="2008" name="Nature">
        <title>The Phaeodactylum genome reveals the evolutionary history of diatom genomes.</title>
        <authorList>
            <person name="Bowler C."/>
            <person name="Allen A.E."/>
            <person name="Badger J.H."/>
            <person name="Grimwood J."/>
            <person name="Jabbari K."/>
            <person name="Kuo A."/>
            <person name="Maheswari U."/>
            <person name="Martens C."/>
            <person name="Maumus F."/>
            <person name="Otillar R.P."/>
            <person name="Rayko E."/>
            <person name="Salamov A."/>
            <person name="Vandepoele K."/>
            <person name="Beszteri B."/>
            <person name="Gruber A."/>
            <person name="Heijde M."/>
            <person name="Katinka M."/>
            <person name="Mock T."/>
            <person name="Valentin K."/>
            <person name="Verret F."/>
            <person name="Berges J.A."/>
            <person name="Brownlee C."/>
            <person name="Cadoret J.P."/>
            <person name="Chiovitti A."/>
            <person name="Choi C.J."/>
            <person name="Coesel S."/>
            <person name="De Martino A."/>
            <person name="Detter J.C."/>
            <person name="Durkin C."/>
            <person name="Falciatore A."/>
            <person name="Fournet J."/>
            <person name="Haruta M."/>
            <person name="Huysman M.J."/>
            <person name="Jenkins B.D."/>
            <person name="Jiroutova K."/>
            <person name="Jorgensen R.E."/>
            <person name="Joubert Y."/>
            <person name="Kaplan A."/>
            <person name="Kroger N."/>
            <person name="Kroth P.G."/>
            <person name="La Roche J."/>
            <person name="Lindquist E."/>
            <person name="Lommer M."/>
            <person name="Martin-Jezequel V."/>
            <person name="Lopez P.J."/>
            <person name="Lucas S."/>
            <person name="Mangogna M."/>
            <person name="McGinnis K."/>
            <person name="Medlin L.K."/>
            <person name="Montsant A."/>
            <person name="Oudot-Le Secq M.P."/>
            <person name="Napoli C."/>
            <person name="Obornik M."/>
            <person name="Parker M.S."/>
            <person name="Petit J.L."/>
            <person name="Porcel B.M."/>
            <person name="Poulsen N."/>
            <person name="Robison M."/>
            <person name="Rychlewski L."/>
            <person name="Rynearson T.A."/>
            <person name="Schmutz J."/>
            <person name="Shapiro H."/>
            <person name="Siaut M."/>
            <person name="Stanley M."/>
            <person name="Sussman M.R."/>
            <person name="Taylor A.R."/>
            <person name="Vardi A."/>
            <person name="von Dassow P."/>
            <person name="Vyverman W."/>
            <person name="Willis A."/>
            <person name="Wyrwicz L.S."/>
            <person name="Rokhsar D.S."/>
            <person name="Weissenbach J."/>
            <person name="Armbrust E.V."/>
            <person name="Green B.R."/>
            <person name="Van de Peer Y."/>
            <person name="Grigoriev I.V."/>
        </authorList>
    </citation>
    <scope>NUCLEOTIDE SEQUENCE [LARGE SCALE GENOMIC DNA]</scope>
    <source>
        <strain evidence="8 9">CCMP1335</strain>
    </source>
</reference>
<feature type="region of interest" description="Disordered" evidence="6">
    <location>
        <begin position="62"/>
        <end position="151"/>
    </location>
</feature>
<evidence type="ECO:0000313" key="9">
    <source>
        <dbReference type="Proteomes" id="UP000001449"/>
    </source>
</evidence>
<dbReference type="HOGENOM" id="CLU_506736_0_0_1"/>
<dbReference type="GO" id="GO:0008270">
    <property type="term" value="F:zinc ion binding"/>
    <property type="evidence" value="ECO:0007669"/>
    <property type="project" value="UniProtKB-KW"/>
</dbReference>
<feature type="region of interest" description="Disordered" evidence="6">
    <location>
        <begin position="1"/>
        <end position="20"/>
    </location>
</feature>
<keyword evidence="2 4" id="KW-0863">Zinc-finger</keyword>
<feature type="compositionally biased region" description="Basic and acidic residues" evidence="6">
    <location>
        <begin position="77"/>
        <end position="100"/>
    </location>
</feature>
<name>B8C4S2_THAPS</name>
<dbReference type="InterPro" id="IPR011011">
    <property type="entry name" value="Znf_FYVE_PHD"/>
</dbReference>
<dbReference type="STRING" id="35128.B8C4S2"/>
<feature type="coiled-coil region" evidence="5">
    <location>
        <begin position="468"/>
        <end position="537"/>
    </location>
</feature>
<feature type="domain" description="PHD-type" evidence="7">
    <location>
        <begin position="164"/>
        <end position="222"/>
    </location>
</feature>
<feature type="compositionally biased region" description="Basic and acidic residues" evidence="6">
    <location>
        <begin position="120"/>
        <end position="141"/>
    </location>
</feature>
<evidence type="ECO:0000259" key="7">
    <source>
        <dbReference type="PROSITE" id="PS50016"/>
    </source>
</evidence>
<accession>B8C4S2</accession>
<dbReference type="InterPro" id="IPR001876">
    <property type="entry name" value="Znf_RanBP2"/>
</dbReference>
<sequence>MSKPSSHVTSNPRENVEESEEATMVIWLCDYCKEARYDTFDECQIHEEQECPKNVVRVLAAAGRSSSSDKDEEQIDEEARVRAELQESEVEGKSNEHGDDSINQNTTEEDPTTAANNEKPTAKESDQNKRAKERECGEYKAKSMFSTPDSTEGCEIVQGVERNDDECHVCRLEGVEQTEDFENVVCCDTCDKVYHKPCLQRSYNVDVTSLPETWSCPCCPNRDTENTVQDAVGTRSRRTRAAWECHFCSRRNPLQLLNCPECDAYKGNNKYSTWTSTAGCKLVEEEETNDCECHVCKLDGVEQTEDFEGVVCCDTCDKVIHERCLGRRFGIKEDAEALPDPWSCPFCQGMAIEPKQQKRKERTTPARKGAPNTTPFAKANKVTPMKQTERAANRDRPPAWANSSATTPITTVKRPTLLGTLEISQKKQKVGEASKVAAASVSTIETEQAANRANGDMVEEDKSVQQQLKDNHEEIQLLKNVIKEKNSELNDKNDWIETKEDELAKKNEELAKKDSELAKKDEKISRLKEAIHRLTSAL</sequence>
<dbReference type="PANTHER" id="PTHR24102">
    <property type="entry name" value="PHD FINGER PROTEIN"/>
    <property type="match status" value="1"/>
</dbReference>
<dbReference type="KEGG" id="tps:THAPSDRAFT_6595"/>
<keyword evidence="5" id="KW-0175">Coiled coil</keyword>
<dbReference type="RefSeq" id="XP_002291668.1">
    <property type="nucleotide sequence ID" value="XM_002291632.1"/>
</dbReference>
<evidence type="ECO:0000256" key="2">
    <source>
        <dbReference type="ARBA" id="ARBA00022771"/>
    </source>
</evidence>
<dbReference type="SUPFAM" id="SSF57903">
    <property type="entry name" value="FYVE/PHD zinc finger"/>
    <property type="match status" value="2"/>
</dbReference>
<protein>
    <recommendedName>
        <fullName evidence="7">PHD-type domain-containing protein</fullName>
    </recommendedName>
</protein>
<keyword evidence="3" id="KW-0862">Zinc</keyword>
<evidence type="ECO:0000256" key="1">
    <source>
        <dbReference type="ARBA" id="ARBA00022723"/>
    </source>
</evidence>
<evidence type="ECO:0000313" key="8">
    <source>
        <dbReference type="EMBL" id="EED91775.1"/>
    </source>
</evidence>
<dbReference type="PANTHER" id="PTHR24102:SF28">
    <property type="entry name" value="PHD-TYPE DOMAIN-CONTAINING PROTEIN"/>
    <property type="match status" value="1"/>
</dbReference>
<dbReference type="PROSITE" id="PS01358">
    <property type="entry name" value="ZF_RANBP2_1"/>
    <property type="match status" value="1"/>
</dbReference>
<reference evidence="8 9" key="1">
    <citation type="journal article" date="2004" name="Science">
        <title>The genome of the diatom Thalassiosira pseudonana: ecology, evolution, and metabolism.</title>
        <authorList>
            <person name="Armbrust E.V."/>
            <person name="Berges J.A."/>
            <person name="Bowler C."/>
            <person name="Green B.R."/>
            <person name="Martinez D."/>
            <person name="Putnam N.H."/>
            <person name="Zhou S."/>
            <person name="Allen A.E."/>
            <person name="Apt K.E."/>
            <person name="Bechner M."/>
            <person name="Brzezinski M.A."/>
            <person name="Chaal B.K."/>
            <person name="Chiovitti A."/>
            <person name="Davis A.K."/>
            <person name="Demarest M.S."/>
            <person name="Detter J.C."/>
            <person name="Glavina T."/>
            <person name="Goodstein D."/>
            <person name="Hadi M.Z."/>
            <person name="Hellsten U."/>
            <person name="Hildebrand M."/>
            <person name="Jenkins B.D."/>
            <person name="Jurka J."/>
            <person name="Kapitonov V.V."/>
            <person name="Kroger N."/>
            <person name="Lau W.W."/>
            <person name="Lane T.W."/>
            <person name="Larimer F.W."/>
            <person name="Lippmeier J.C."/>
            <person name="Lucas S."/>
            <person name="Medina M."/>
            <person name="Montsant A."/>
            <person name="Obornik M."/>
            <person name="Parker M.S."/>
            <person name="Palenik B."/>
            <person name="Pazour G.J."/>
            <person name="Richardson P.M."/>
            <person name="Rynearson T.A."/>
            <person name="Saito M.A."/>
            <person name="Schwartz D.C."/>
            <person name="Thamatrakoln K."/>
            <person name="Valentin K."/>
            <person name="Vardi A."/>
            <person name="Wilkerson F.P."/>
            <person name="Rokhsar D.S."/>
        </authorList>
    </citation>
    <scope>NUCLEOTIDE SEQUENCE [LARGE SCALE GENOMIC DNA]</scope>
    <source>
        <strain evidence="8 9">CCMP1335</strain>
    </source>
</reference>
<gene>
    <name evidence="8" type="ORF">THAPSDRAFT_6595</name>
</gene>
<organism evidence="8 9">
    <name type="scientific">Thalassiosira pseudonana</name>
    <name type="common">Marine diatom</name>
    <name type="synonym">Cyclotella nana</name>
    <dbReference type="NCBI Taxonomy" id="35128"/>
    <lineage>
        <taxon>Eukaryota</taxon>
        <taxon>Sar</taxon>
        <taxon>Stramenopiles</taxon>
        <taxon>Ochrophyta</taxon>
        <taxon>Bacillariophyta</taxon>
        <taxon>Coscinodiscophyceae</taxon>
        <taxon>Thalassiosirophycidae</taxon>
        <taxon>Thalassiosirales</taxon>
        <taxon>Thalassiosiraceae</taxon>
        <taxon>Thalassiosira</taxon>
    </lineage>
</organism>
<dbReference type="EMBL" id="CM000643">
    <property type="protein sequence ID" value="EED91775.1"/>
    <property type="molecule type" value="Genomic_DNA"/>
</dbReference>
<dbReference type="PaxDb" id="35128-Thaps6595"/>